<proteinExistence type="predicted"/>
<accession>A0A439DKI9</accession>
<sequence>MAAPIEKPTNTAAKGRLNKPIWTRTSVLCNGQIVWKVGRDQDTHYNPTDPHKAELKHPGDVKDDLNALNGLQIHRAKPLTPIELKQPLRHVQSSLPKDVKPRIYTGDLFGSAEGVFSCPDGEFKKRVKSVFGNEVRADGELNFNDFFRRLRRSEWLLWDVEAEKGQWVAVIAHLSKKDIRNPCKKQFPNNETIPATIPSSDFNRVDEWCVVSPQPSPEGDAIVERVKQRLPVILKEGKVRLGKRSEIHDGIWMPMDDKKWTSGLRVYALIKALMHRITELFCRQMDHQRSFWDPLPGWLNVDEVRAEMQGRAAQRCLAATGYRSRIAIEGVRRWIGTKEMTRANELRPRRGDNEAYYTGKVGQDGRGVPVGARKVSVFKGFPGAAIGAPPSHVDGWNSEEDSTDDDNEVIRVPLAMIVQLKEIAKKKREQATAENLTKPSLVNLPQANVTAAGKPAAKNSGGQTAASQVTVTGKTNDEKQGRRSKRKADEVDILSGIRKEGSIGALLKKRLEEIARKKVKS</sequence>
<evidence type="ECO:0000256" key="1">
    <source>
        <dbReference type="SAM" id="MobiDB-lite"/>
    </source>
</evidence>
<dbReference type="AlphaFoldDB" id="A0A439DKI9"/>
<comment type="caution">
    <text evidence="2">The sequence shown here is derived from an EMBL/GenBank/DDBJ whole genome shotgun (WGS) entry which is preliminary data.</text>
</comment>
<evidence type="ECO:0000313" key="2">
    <source>
        <dbReference type="EMBL" id="RWA14927.1"/>
    </source>
</evidence>
<name>A0A439DKI9_9PEZI</name>
<feature type="region of interest" description="Disordered" evidence="1">
    <location>
        <begin position="452"/>
        <end position="489"/>
    </location>
</feature>
<dbReference type="EMBL" id="RYZI01000002">
    <property type="protein sequence ID" value="RWA14927.1"/>
    <property type="molecule type" value="Genomic_DNA"/>
</dbReference>
<reference evidence="2 3" key="1">
    <citation type="submission" date="2018-12" db="EMBL/GenBank/DDBJ databases">
        <title>Draft genome sequence of Xylaria grammica IHI A82.</title>
        <authorList>
            <person name="Buettner E."/>
            <person name="Kellner H."/>
        </authorList>
    </citation>
    <scope>NUCLEOTIDE SEQUENCE [LARGE SCALE GENOMIC DNA]</scope>
    <source>
        <strain evidence="2 3">IHI A82</strain>
    </source>
</reference>
<feature type="compositionally biased region" description="Acidic residues" evidence="1">
    <location>
        <begin position="397"/>
        <end position="407"/>
    </location>
</feature>
<feature type="compositionally biased region" description="Polar residues" evidence="1">
    <location>
        <begin position="460"/>
        <end position="474"/>
    </location>
</feature>
<organism evidence="2 3">
    <name type="scientific">Xylaria grammica</name>
    <dbReference type="NCBI Taxonomy" id="363999"/>
    <lineage>
        <taxon>Eukaryota</taxon>
        <taxon>Fungi</taxon>
        <taxon>Dikarya</taxon>
        <taxon>Ascomycota</taxon>
        <taxon>Pezizomycotina</taxon>
        <taxon>Sordariomycetes</taxon>
        <taxon>Xylariomycetidae</taxon>
        <taxon>Xylariales</taxon>
        <taxon>Xylariaceae</taxon>
        <taxon>Xylaria</taxon>
    </lineage>
</organism>
<feature type="region of interest" description="Disordered" evidence="1">
    <location>
        <begin position="388"/>
        <end position="407"/>
    </location>
</feature>
<gene>
    <name evidence="2" type="ORF">EKO27_g206</name>
</gene>
<protein>
    <submittedName>
        <fullName evidence="2">Uncharacterized protein</fullName>
    </submittedName>
</protein>
<keyword evidence="3" id="KW-1185">Reference proteome</keyword>
<dbReference type="Proteomes" id="UP000286045">
    <property type="component" value="Unassembled WGS sequence"/>
</dbReference>
<evidence type="ECO:0000313" key="3">
    <source>
        <dbReference type="Proteomes" id="UP000286045"/>
    </source>
</evidence>